<sequence length="206" mass="22462">MWVGRPILLCRGAAALVILSTAPVGFVSTNGVSRFVSTPRSVLDVMVLAGEANWVTYVLVDFLLPILGSRARCVELTSPFEAKMTVQQSCNVVELGLDARCTGGTIQVGSFLRFCLLVGLPLLSLSLASIVVHLWRRDGTTQHRATRSNDLLPASAQVFLSASQCPTWFRDPTTTLMAGILPFGRRYFHVNLWQLTRAPSIPSDAM</sequence>
<keyword evidence="1" id="KW-0472">Membrane</keyword>
<keyword evidence="1" id="KW-1133">Transmembrane helix</keyword>
<keyword evidence="1" id="KW-0812">Transmembrane</keyword>
<evidence type="ECO:0000313" key="2">
    <source>
        <dbReference type="EMBL" id="EQC30296.1"/>
    </source>
</evidence>
<accession>T0Q6R3</accession>
<name>T0Q6R3_SAPDV</name>
<keyword evidence="3" id="KW-1185">Reference proteome</keyword>
<dbReference type="AlphaFoldDB" id="T0Q6R3"/>
<proteinExistence type="predicted"/>
<organism evidence="2 3">
    <name type="scientific">Saprolegnia diclina (strain VS20)</name>
    <dbReference type="NCBI Taxonomy" id="1156394"/>
    <lineage>
        <taxon>Eukaryota</taxon>
        <taxon>Sar</taxon>
        <taxon>Stramenopiles</taxon>
        <taxon>Oomycota</taxon>
        <taxon>Saprolegniomycetes</taxon>
        <taxon>Saprolegniales</taxon>
        <taxon>Saprolegniaceae</taxon>
        <taxon>Saprolegnia</taxon>
    </lineage>
</organism>
<feature type="transmembrane region" description="Helical" evidence="1">
    <location>
        <begin position="111"/>
        <end position="135"/>
    </location>
</feature>
<dbReference type="InParanoid" id="T0Q6R3"/>
<dbReference type="VEuPathDB" id="FungiDB:SDRG_11873"/>
<gene>
    <name evidence="2" type="ORF">SDRG_11873</name>
</gene>
<protein>
    <submittedName>
        <fullName evidence="2">Uncharacterized protein</fullName>
    </submittedName>
</protein>
<dbReference type="GeneID" id="19952600"/>
<evidence type="ECO:0000256" key="1">
    <source>
        <dbReference type="SAM" id="Phobius"/>
    </source>
</evidence>
<dbReference type="Proteomes" id="UP000030762">
    <property type="component" value="Unassembled WGS sequence"/>
</dbReference>
<evidence type="ECO:0000313" key="3">
    <source>
        <dbReference type="Proteomes" id="UP000030762"/>
    </source>
</evidence>
<dbReference type="RefSeq" id="XP_008616149.1">
    <property type="nucleotide sequence ID" value="XM_008617927.1"/>
</dbReference>
<dbReference type="OrthoDB" id="79622at2759"/>
<reference evidence="2 3" key="1">
    <citation type="submission" date="2012-04" db="EMBL/GenBank/DDBJ databases">
        <title>The Genome Sequence of Saprolegnia declina VS20.</title>
        <authorList>
            <consortium name="The Broad Institute Genome Sequencing Platform"/>
            <person name="Russ C."/>
            <person name="Nusbaum C."/>
            <person name="Tyler B."/>
            <person name="van West P."/>
            <person name="Dieguez-Uribeondo J."/>
            <person name="de Bruijn I."/>
            <person name="Tripathy S."/>
            <person name="Jiang R."/>
            <person name="Young S.K."/>
            <person name="Zeng Q."/>
            <person name="Gargeya S."/>
            <person name="Fitzgerald M."/>
            <person name="Haas B."/>
            <person name="Abouelleil A."/>
            <person name="Alvarado L."/>
            <person name="Arachchi H.M."/>
            <person name="Berlin A."/>
            <person name="Chapman S.B."/>
            <person name="Goldberg J."/>
            <person name="Griggs A."/>
            <person name="Gujja S."/>
            <person name="Hansen M."/>
            <person name="Howarth C."/>
            <person name="Imamovic A."/>
            <person name="Larimer J."/>
            <person name="McCowen C."/>
            <person name="Montmayeur A."/>
            <person name="Murphy C."/>
            <person name="Neiman D."/>
            <person name="Pearson M."/>
            <person name="Priest M."/>
            <person name="Roberts A."/>
            <person name="Saif S."/>
            <person name="Shea T."/>
            <person name="Sisk P."/>
            <person name="Sykes S."/>
            <person name="Wortman J."/>
            <person name="Nusbaum C."/>
            <person name="Birren B."/>
        </authorList>
    </citation>
    <scope>NUCLEOTIDE SEQUENCE [LARGE SCALE GENOMIC DNA]</scope>
    <source>
        <strain evidence="2 3">VS20</strain>
    </source>
</reference>
<dbReference type="EMBL" id="JH767176">
    <property type="protein sequence ID" value="EQC30296.1"/>
    <property type="molecule type" value="Genomic_DNA"/>
</dbReference>